<evidence type="ECO:0000313" key="3">
    <source>
        <dbReference type="EMBL" id="QMS85350.1"/>
    </source>
</evidence>
<organism evidence="3 4">
    <name type="scientific">Candidatus Xianfuyuplasma coldseepsis</name>
    <dbReference type="NCBI Taxonomy" id="2782163"/>
    <lineage>
        <taxon>Bacteria</taxon>
        <taxon>Bacillati</taxon>
        <taxon>Mycoplasmatota</taxon>
        <taxon>Mollicutes</taxon>
        <taxon>Candidatus Izemoplasmatales</taxon>
        <taxon>Candidatus Izemoplasmataceae</taxon>
        <taxon>Candidatus Xianfuyuplasma</taxon>
    </lineage>
</organism>
<dbReference type="InterPro" id="IPR013249">
    <property type="entry name" value="RNA_pol_sigma70_r4_t2"/>
</dbReference>
<evidence type="ECO:0000259" key="1">
    <source>
        <dbReference type="Pfam" id="PF04542"/>
    </source>
</evidence>
<evidence type="ECO:0000313" key="4">
    <source>
        <dbReference type="Proteomes" id="UP000514720"/>
    </source>
</evidence>
<dbReference type="SUPFAM" id="SSF88946">
    <property type="entry name" value="Sigma2 domain of RNA polymerase sigma factors"/>
    <property type="match status" value="1"/>
</dbReference>
<dbReference type="InterPro" id="IPR007627">
    <property type="entry name" value="RNA_pol_sigma70_r2"/>
</dbReference>
<sequence length="179" mass="22107">MYIKHNDYEIIHEIREGNHDALELMFEKYKNLISKKISKFNLWYDYDDMLQEGYMILYKSIQTFDQKENKTFTNYFMLNLERRFITIVTKRVRRGEIFRSNELFIYEHNHNGDHHSAYYELYLHEIKKILTKKEFVVYTLRELQNYSISFISQECDLPNKTIYNSLHRAKQKIKQHFHN</sequence>
<accession>A0A7L7KR98</accession>
<dbReference type="NCBIfam" id="TIGR02937">
    <property type="entry name" value="sigma70-ECF"/>
    <property type="match status" value="1"/>
</dbReference>
<dbReference type="Pfam" id="PF04542">
    <property type="entry name" value="Sigma70_r2"/>
    <property type="match status" value="1"/>
</dbReference>
<dbReference type="InterPro" id="IPR014284">
    <property type="entry name" value="RNA_pol_sigma-70_dom"/>
</dbReference>
<dbReference type="GO" id="GO:0016987">
    <property type="term" value="F:sigma factor activity"/>
    <property type="evidence" value="ECO:0007669"/>
    <property type="project" value="InterPro"/>
</dbReference>
<dbReference type="InterPro" id="IPR013325">
    <property type="entry name" value="RNA_pol_sigma_r2"/>
</dbReference>
<proteinExistence type="predicted"/>
<dbReference type="GO" id="GO:0003677">
    <property type="term" value="F:DNA binding"/>
    <property type="evidence" value="ECO:0007669"/>
    <property type="project" value="InterPro"/>
</dbReference>
<reference evidence="3 4" key="1">
    <citation type="submission" date="2020-02" db="EMBL/GenBank/DDBJ databases">
        <authorList>
            <person name="Zheng R.K."/>
            <person name="Sun C.M."/>
        </authorList>
    </citation>
    <scope>NUCLEOTIDE SEQUENCE [LARGE SCALE GENOMIC DNA]</scope>
    <source>
        <strain evidence="4">zrk13</strain>
    </source>
</reference>
<dbReference type="GO" id="GO:0006352">
    <property type="term" value="P:DNA-templated transcription initiation"/>
    <property type="evidence" value="ECO:0007669"/>
    <property type="project" value="InterPro"/>
</dbReference>
<dbReference type="InterPro" id="IPR013324">
    <property type="entry name" value="RNA_pol_sigma_r3/r4-like"/>
</dbReference>
<dbReference type="KEGG" id="xcl:G4Z02_06150"/>
<name>A0A7L7KR98_9MOLU</name>
<gene>
    <name evidence="3" type="ORF">G4Z02_06150</name>
</gene>
<protein>
    <submittedName>
        <fullName evidence="3">Sigma-70 family RNA polymerase sigma factor</fullName>
    </submittedName>
</protein>
<feature type="domain" description="RNA polymerase sigma factor 70 region 4 type 2" evidence="2">
    <location>
        <begin position="125"/>
        <end position="173"/>
    </location>
</feature>
<dbReference type="EMBL" id="CP048914">
    <property type="protein sequence ID" value="QMS85350.1"/>
    <property type="molecule type" value="Genomic_DNA"/>
</dbReference>
<dbReference type="AlphaFoldDB" id="A0A7L7KR98"/>
<dbReference type="Gene3D" id="1.10.1740.10">
    <property type="match status" value="1"/>
</dbReference>
<dbReference type="Pfam" id="PF08281">
    <property type="entry name" value="Sigma70_r4_2"/>
    <property type="match status" value="1"/>
</dbReference>
<dbReference type="RefSeq" id="WP_258877142.1">
    <property type="nucleotide sequence ID" value="NZ_CP048914.1"/>
</dbReference>
<evidence type="ECO:0000259" key="2">
    <source>
        <dbReference type="Pfam" id="PF08281"/>
    </source>
</evidence>
<keyword evidence="4" id="KW-1185">Reference proteome</keyword>
<dbReference type="Proteomes" id="UP000514720">
    <property type="component" value="Chromosome"/>
</dbReference>
<feature type="domain" description="RNA polymerase sigma-70 region 2" evidence="1">
    <location>
        <begin position="26"/>
        <end position="93"/>
    </location>
</feature>
<dbReference type="SUPFAM" id="SSF88659">
    <property type="entry name" value="Sigma3 and sigma4 domains of RNA polymerase sigma factors"/>
    <property type="match status" value="1"/>
</dbReference>